<evidence type="ECO:0000256" key="1">
    <source>
        <dbReference type="SAM" id="MobiDB-lite"/>
    </source>
</evidence>
<feature type="region of interest" description="Disordered" evidence="1">
    <location>
        <begin position="96"/>
        <end position="183"/>
    </location>
</feature>
<dbReference type="AlphaFoldDB" id="A0A2T4CFK5"/>
<sequence length="218" mass="25531">MSRSTATRSRPSSTRARRRPSCRRRAPRRAASCAWSTRGLRASLAASERLPLSAGSIRPRSRLETSFCHAASPSWRESRLSCSWDWTCSRDTRLTSTWPRTSSSSKARRSRSWEKPKFQRRRRRLCRNRRSPDRPEPPSAKDPELSCLLEMRPRNLLHSPAPEHRHRHSSPQRSLGRRLQGPTSHQLTLRASWPWVPHENRQSRHSRLPRITWTWRPA</sequence>
<name>A0A2T4CFK5_TRILO</name>
<evidence type="ECO:0000313" key="2">
    <source>
        <dbReference type="EMBL" id="PTB80312.1"/>
    </source>
</evidence>
<proteinExistence type="predicted"/>
<feature type="compositionally biased region" description="Basic residues" evidence="1">
    <location>
        <begin position="15"/>
        <end position="28"/>
    </location>
</feature>
<feature type="compositionally biased region" description="Basic residues" evidence="1">
    <location>
        <begin position="118"/>
        <end position="129"/>
    </location>
</feature>
<accession>A0A2T4CFK5</accession>
<feature type="compositionally biased region" description="Basic and acidic residues" evidence="1">
    <location>
        <begin position="130"/>
        <end position="144"/>
    </location>
</feature>
<dbReference type="Proteomes" id="UP000240760">
    <property type="component" value="Unassembled WGS sequence"/>
</dbReference>
<protein>
    <submittedName>
        <fullName evidence="2">Uncharacterized protein</fullName>
    </submittedName>
</protein>
<reference evidence="2 3" key="1">
    <citation type="submission" date="2016-07" db="EMBL/GenBank/DDBJ databases">
        <title>Multiple horizontal gene transfer events from other fungi enriched the ability of initially mycotrophic Trichoderma (Ascomycota) to feed on dead plant biomass.</title>
        <authorList>
            <consortium name="DOE Joint Genome Institute"/>
            <person name="Aerts A."/>
            <person name="Atanasova L."/>
            <person name="Chenthamara K."/>
            <person name="Zhang J."/>
            <person name="Grujic M."/>
            <person name="Henrissat B."/>
            <person name="Kuo A."/>
            <person name="Salamov A."/>
            <person name="Lipzen A."/>
            <person name="Labutti K."/>
            <person name="Barry K."/>
            <person name="Miao Y."/>
            <person name="Rahimi M.J."/>
            <person name="Shen Q."/>
            <person name="Grigoriev I.V."/>
            <person name="Kubicek C.P."/>
            <person name="Druzhinina I.S."/>
        </authorList>
    </citation>
    <scope>NUCLEOTIDE SEQUENCE [LARGE SCALE GENOMIC DNA]</scope>
    <source>
        <strain evidence="2 3">ATCC 18648</strain>
    </source>
</reference>
<evidence type="ECO:0000313" key="3">
    <source>
        <dbReference type="Proteomes" id="UP000240760"/>
    </source>
</evidence>
<feature type="region of interest" description="Disordered" evidence="1">
    <location>
        <begin position="1"/>
        <end position="30"/>
    </location>
</feature>
<gene>
    <name evidence="2" type="ORF">M440DRAFT_190292</name>
</gene>
<organism evidence="2 3">
    <name type="scientific">Trichoderma longibrachiatum ATCC 18648</name>
    <dbReference type="NCBI Taxonomy" id="983965"/>
    <lineage>
        <taxon>Eukaryota</taxon>
        <taxon>Fungi</taxon>
        <taxon>Dikarya</taxon>
        <taxon>Ascomycota</taxon>
        <taxon>Pezizomycotina</taxon>
        <taxon>Sordariomycetes</taxon>
        <taxon>Hypocreomycetidae</taxon>
        <taxon>Hypocreales</taxon>
        <taxon>Hypocreaceae</taxon>
        <taxon>Trichoderma</taxon>
    </lineage>
</organism>
<dbReference type="EMBL" id="KZ679127">
    <property type="protein sequence ID" value="PTB80312.1"/>
    <property type="molecule type" value="Genomic_DNA"/>
</dbReference>
<feature type="compositionally biased region" description="Low complexity" evidence="1">
    <location>
        <begin position="1"/>
        <end position="14"/>
    </location>
</feature>
<keyword evidence="3" id="KW-1185">Reference proteome</keyword>